<dbReference type="InterPro" id="IPR001529">
    <property type="entry name" value="Zn_ribbon_RPB9"/>
</dbReference>
<evidence type="ECO:0000256" key="4">
    <source>
        <dbReference type="ARBA" id="ARBA00022771"/>
    </source>
</evidence>
<evidence type="ECO:0000313" key="13">
    <source>
        <dbReference type="EMBL" id="THU79889.1"/>
    </source>
</evidence>
<keyword evidence="7 10" id="KW-0804">Transcription</keyword>
<evidence type="ECO:0000256" key="5">
    <source>
        <dbReference type="ARBA" id="ARBA00022833"/>
    </source>
</evidence>
<feature type="binding site" evidence="8">
    <location>
        <position position="114"/>
    </location>
    <ligand>
        <name>Zn(2+)</name>
        <dbReference type="ChEBI" id="CHEBI:29105"/>
        <label>2</label>
    </ligand>
</feature>
<dbReference type="OrthoDB" id="10056816at2759"/>
<evidence type="ECO:0000256" key="9">
    <source>
        <dbReference type="PIRSR" id="PIRSR005586-2"/>
    </source>
</evidence>
<feature type="binding site" evidence="8">
    <location>
        <position position="86"/>
    </location>
    <ligand>
        <name>Zn(2+)</name>
        <dbReference type="ChEBI" id="CHEBI:29105"/>
        <label>2</label>
    </ligand>
</feature>
<comment type="similarity">
    <text evidence="7 10">Belongs to the archaeal rpoM/eukaryotic RPA12/RPB9/RPC11 RNA polymerase family.</text>
</comment>
<evidence type="ECO:0000256" key="10">
    <source>
        <dbReference type="RuleBase" id="RU003474"/>
    </source>
</evidence>
<dbReference type="Pfam" id="PF01096">
    <property type="entry name" value="Zn_ribbon_TFIIS"/>
    <property type="match status" value="1"/>
</dbReference>
<proteinExistence type="inferred from homology"/>
<evidence type="ECO:0000259" key="12">
    <source>
        <dbReference type="PROSITE" id="PS51133"/>
    </source>
</evidence>
<evidence type="ECO:0000256" key="8">
    <source>
        <dbReference type="PIRSR" id="PIRSR005586-1"/>
    </source>
</evidence>
<dbReference type="GO" id="GO:0008270">
    <property type="term" value="F:zinc ion binding"/>
    <property type="evidence" value="ECO:0007669"/>
    <property type="project" value="UniProtKB-KW"/>
</dbReference>
<dbReference type="EMBL" id="ML179963">
    <property type="protein sequence ID" value="THU79889.1"/>
    <property type="molecule type" value="Genomic_DNA"/>
</dbReference>
<dbReference type="InterPro" id="IPR012164">
    <property type="entry name" value="Rpa12/Rpb9/Rpc10/TFS"/>
</dbReference>
<evidence type="ECO:0000256" key="1">
    <source>
        <dbReference type="ARBA" id="ARBA00004604"/>
    </source>
</evidence>
<dbReference type="GO" id="GO:0003676">
    <property type="term" value="F:nucleic acid binding"/>
    <property type="evidence" value="ECO:0007669"/>
    <property type="project" value="InterPro"/>
</dbReference>
<dbReference type="GO" id="GO:0006363">
    <property type="term" value="P:termination of RNA polymerase I transcription"/>
    <property type="evidence" value="ECO:0007669"/>
    <property type="project" value="TreeGrafter"/>
</dbReference>
<feature type="binding site" evidence="8">
    <location>
        <position position="89"/>
    </location>
    <ligand>
        <name>Zn(2+)</name>
        <dbReference type="ChEBI" id="CHEBI:29105"/>
        <label>2</label>
    </ligand>
</feature>
<dbReference type="SMART" id="SM00440">
    <property type="entry name" value="ZnF_C2C2"/>
    <property type="match status" value="1"/>
</dbReference>
<dbReference type="PROSITE" id="PS00466">
    <property type="entry name" value="ZF_TFIIS_1"/>
    <property type="match status" value="1"/>
</dbReference>
<name>A0A4S8KVF1_DENBC</name>
<dbReference type="AlphaFoldDB" id="A0A4S8KVF1"/>
<evidence type="ECO:0000256" key="3">
    <source>
        <dbReference type="ARBA" id="ARBA00022723"/>
    </source>
</evidence>
<keyword evidence="2 7" id="KW-0240">DNA-directed RNA polymerase</keyword>
<dbReference type="InterPro" id="IPR034004">
    <property type="entry name" value="Zn_ribbon_RPA12_C"/>
</dbReference>
<evidence type="ECO:0000256" key="7">
    <source>
        <dbReference type="PIRNR" id="PIRNR005586"/>
    </source>
</evidence>
<accession>A0A4S8KVF1</accession>
<evidence type="ECO:0000313" key="14">
    <source>
        <dbReference type="Proteomes" id="UP000297245"/>
    </source>
</evidence>
<keyword evidence="5 8" id="KW-0862">Zinc</keyword>
<keyword evidence="3 8" id="KW-0479">Metal-binding</keyword>
<dbReference type="Proteomes" id="UP000297245">
    <property type="component" value="Unassembled WGS sequence"/>
</dbReference>
<feature type="binding site" evidence="8">
    <location>
        <position position="16"/>
    </location>
    <ligand>
        <name>Zn(2+)</name>
        <dbReference type="ChEBI" id="CHEBI:29105"/>
        <label>1</label>
    </ligand>
</feature>
<dbReference type="InterPro" id="IPR001222">
    <property type="entry name" value="Znf_TFIIS"/>
</dbReference>
<evidence type="ECO:0000256" key="6">
    <source>
        <dbReference type="ARBA" id="ARBA00023242"/>
    </source>
</evidence>
<dbReference type="GO" id="GO:0003899">
    <property type="term" value="F:DNA-directed RNA polymerase activity"/>
    <property type="evidence" value="ECO:0007669"/>
    <property type="project" value="InterPro"/>
</dbReference>
<feature type="region of interest" description="Disordered" evidence="11">
    <location>
        <begin position="54"/>
        <end position="78"/>
    </location>
</feature>
<dbReference type="PROSITE" id="PS51133">
    <property type="entry name" value="ZF_TFIIS_2"/>
    <property type="match status" value="1"/>
</dbReference>
<keyword evidence="14" id="KW-1185">Reference proteome</keyword>
<feature type="binding site" evidence="8">
    <location>
        <position position="13"/>
    </location>
    <ligand>
        <name>Zn(2+)</name>
        <dbReference type="ChEBI" id="CHEBI:29105"/>
        <label>1</label>
    </ligand>
</feature>
<keyword evidence="6 7" id="KW-0539">Nucleus</keyword>
<feature type="binding site" evidence="8">
    <location>
        <position position="35"/>
    </location>
    <ligand>
        <name>Zn(2+)</name>
        <dbReference type="ChEBI" id="CHEBI:29105"/>
        <label>1</label>
    </ligand>
</feature>
<comment type="subcellular location">
    <subcellularLocation>
        <location evidence="1">Nucleus</location>
        <location evidence="1">Nucleolus</location>
    </subcellularLocation>
</comment>
<evidence type="ECO:0000256" key="2">
    <source>
        <dbReference type="ARBA" id="ARBA00022478"/>
    </source>
</evidence>
<comment type="function">
    <text evidence="7">DNA-dependent RNA polymerase catalyzes the transcription of DNA into RNA using the four ribonucleoside triphosphates as substrates.</text>
</comment>
<dbReference type="GO" id="GO:0055029">
    <property type="term" value="C:nuclear DNA-directed RNA polymerase complex"/>
    <property type="evidence" value="ECO:0007669"/>
    <property type="project" value="UniProtKB-ARBA"/>
</dbReference>
<organism evidence="13 14">
    <name type="scientific">Dendrothele bispora (strain CBS 962.96)</name>
    <dbReference type="NCBI Taxonomy" id="1314807"/>
    <lineage>
        <taxon>Eukaryota</taxon>
        <taxon>Fungi</taxon>
        <taxon>Dikarya</taxon>
        <taxon>Basidiomycota</taxon>
        <taxon>Agaricomycotina</taxon>
        <taxon>Agaricomycetes</taxon>
        <taxon>Agaricomycetidae</taxon>
        <taxon>Agaricales</taxon>
        <taxon>Agaricales incertae sedis</taxon>
        <taxon>Dendrothele</taxon>
    </lineage>
</organism>
<dbReference type="Gene3D" id="2.20.25.10">
    <property type="match status" value="1"/>
</dbReference>
<feature type="zinc finger region" description="C4-type" evidence="9">
    <location>
        <begin position="13"/>
        <end position="35"/>
    </location>
</feature>
<dbReference type="PANTHER" id="PTHR11239">
    <property type="entry name" value="DNA-DIRECTED RNA POLYMERASE"/>
    <property type="match status" value="1"/>
</dbReference>
<feature type="binding site" evidence="8">
    <location>
        <position position="32"/>
    </location>
    <ligand>
        <name>Zn(2+)</name>
        <dbReference type="ChEBI" id="CHEBI:29105"/>
        <label>1</label>
    </ligand>
</feature>
<evidence type="ECO:0000256" key="11">
    <source>
        <dbReference type="SAM" id="MobiDB-lite"/>
    </source>
</evidence>
<dbReference type="PANTHER" id="PTHR11239:SF14">
    <property type="entry name" value="DNA-DIRECTED RNA POLYMERASE I SUBUNIT RPA12"/>
    <property type="match status" value="1"/>
</dbReference>
<gene>
    <name evidence="13" type="ORF">K435DRAFT_845303</name>
</gene>
<dbReference type="SMART" id="SM00661">
    <property type="entry name" value="RPOL9"/>
    <property type="match status" value="1"/>
</dbReference>
<reference evidence="13 14" key="1">
    <citation type="journal article" date="2019" name="Nat. Ecol. Evol.">
        <title>Megaphylogeny resolves global patterns of mushroom evolution.</title>
        <authorList>
            <person name="Varga T."/>
            <person name="Krizsan K."/>
            <person name="Foldi C."/>
            <person name="Dima B."/>
            <person name="Sanchez-Garcia M."/>
            <person name="Sanchez-Ramirez S."/>
            <person name="Szollosi G.J."/>
            <person name="Szarkandi J.G."/>
            <person name="Papp V."/>
            <person name="Albert L."/>
            <person name="Andreopoulos W."/>
            <person name="Angelini C."/>
            <person name="Antonin V."/>
            <person name="Barry K.W."/>
            <person name="Bougher N.L."/>
            <person name="Buchanan P."/>
            <person name="Buyck B."/>
            <person name="Bense V."/>
            <person name="Catcheside P."/>
            <person name="Chovatia M."/>
            <person name="Cooper J."/>
            <person name="Damon W."/>
            <person name="Desjardin D."/>
            <person name="Finy P."/>
            <person name="Geml J."/>
            <person name="Haridas S."/>
            <person name="Hughes K."/>
            <person name="Justo A."/>
            <person name="Karasinski D."/>
            <person name="Kautmanova I."/>
            <person name="Kiss B."/>
            <person name="Kocsube S."/>
            <person name="Kotiranta H."/>
            <person name="LaButti K.M."/>
            <person name="Lechner B.E."/>
            <person name="Liimatainen K."/>
            <person name="Lipzen A."/>
            <person name="Lukacs Z."/>
            <person name="Mihaltcheva S."/>
            <person name="Morgado L.N."/>
            <person name="Niskanen T."/>
            <person name="Noordeloos M.E."/>
            <person name="Ohm R.A."/>
            <person name="Ortiz-Santana B."/>
            <person name="Ovrebo C."/>
            <person name="Racz N."/>
            <person name="Riley R."/>
            <person name="Savchenko A."/>
            <person name="Shiryaev A."/>
            <person name="Soop K."/>
            <person name="Spirin V."/>
            <person name="Szebenyi C."/>
            <person name="Tomsovsky M."/>
            <person name="Tulloss R.E."/>
            <person name="Uehling J."/>
            <person name="Grigoriev I.V."/>
            <person name="Vagvolgyi C."/>
            <person name="Papp T."/>
            <person name="Martin F.M."/>
            <person name="Miettinen O."/>
            <person name="Hibbett D.S."/>
            <person name="Nagy L.G."/>
        </authorList>
    </citation>
    <scope>NUCLEOTIDE SEQUENCE [LARGE SCALE GENOMIC DNA]</scope>
    <source>
        <strain evidence="13 14">CBS 962.96</strain>
    </source>
</reference>
<dbReference type="GO" id="GO:0005736">
    <property type="term" value="C:RNA polymerase I complex"/>
    <property type="evidence" value="ECO:0007669"/>
    <property type="project" value="TreeGrafter"/>
</dbReference>
<sequence length="125" mass="14074">MSSAHKIGSLLFCPTCSTLLDLPKDSERFVVCEQCGHQEPATSYENVEITTTSHPDAFPSALRQKRKTQTKRHDQEDMGTLVSEKCPECGHMQAYSKEMQLRSADEGSTIFYTCVSCKHGWRVNN</sequence>
<protein>
    <recommendedName>
        <fullName evidence="7">DNA-directed RNA polymerase subunit</fullName>
    </recommendedName>
</protein>
<keyword evidence="4 9" id="KW-0863">Zinc-finger</keyword>
<dbReference type="SUPFAM" id="SSF57783">
    <property type="entry name" value="Zinc beta-ribbon"/>
    <property type="match status" value="1"/>
</dbReference>
<feature type="domain" description="TFIIS-type" evidence="12">
    <location>
        <begin position="82"/>
        <end position="122"/>
    </location>
</feature>
<dbReference type="CDD" id="cd10507">
    <property type="entry name" value="Zn-ribbon_RPA12"/>
    <property type="match status" value="1"/>
</dbReference>
<dbReference type="PIRSF" id="PIRSF005586">
    <property type="entry name" value="RNApol_RpoM"/>
    <property type="match status" value="1"/>
</dbReference>
<feature type="binding site" evidence="8">
    <location>
        <position position="117"/>
    </location>
    <ligand>
        <name>Zn(2+)</name>
        <dbReference type="ChEBI" id="CHEBI:29105"/>
        <label>2</label>
    </ligand>
</feature>